<dbReference type="AlphaFoldDB" id="A0A8J3HXH9"/>
<dbReference type="SUPFAM" id="SSF46785">
    <property type="entry name" value="Winged helix' DNA-binding domain"/>
    <property type="match status" value="1"/>
</dbReference>
<evidence type="ECO:0000313" key="6">
    <source>
        <dbReference type="Proteomes" id="UP000612362"/>
    </source>
</evidence>
<dbReference type="InterPro" id="IPR036388">
    <property type="entry name" value="WH-like_DNA-bd_sf"/>
</dbReference>
<gene>
    <name evidence="5" type="ORF">KSX_10480</name>
</gene>
<keyword evidence="6" id="KW-1185">Reference proteome</keyword>
<dbReference type="GO" id="GO:0003700">
    <property type="term" value="F:DNA-binding transcription factor activity"/>
    <property type="evidence" value="ECO:0007669"/>
    <property type="project" value="InterPro"/>
</dbReference>
<sequence>MTDTAPSKTTSPLNQSNKRNVDLCQIPGADHERVQRGRANLFSENIAIEVAEIFRALGDSSRIKIVYSLLKQELCTCDLAAIIGSSESSVSQHLRILRQLRLVKSQRRGKQVFYTLDDTHIHTLLVVCLSHVHDADQHHEELGRVLEIFDTEKL</sequence>
<dbReference type="InterPro" id="IPR001845">
    <property type="entry name" value="HTH_ArsR_DNA-bd_dom"/>
</dbReference>
<dbReference type="Gene3D" id="1.10.10.10">
    <property type="entry name" value="Winged helix-like DNA-binding domain superfamily/Winged helix DNA-binding domain"/>
    <property type="match status" value="1"/>
</dbReference>
<name>A0A8J3HXH9_9CHLR</name>
<dbReference type="SMART" id="SM00418">
    <property type="entry name" value="HTH_ARSR"/>
    <property type="match status" value="1"/>
</dbReference>
<evidence type="ECO:0000256" key="2">
    <source>
        <dbReference type="ARBA" id="ARBA00023125"/>
    </source>
</evidence>
<evidence type="ECO:0000259" key="4">
    <source>
        <dbReference type="PROSITE" id="PS50987"/>
    </source>
</evidence>
<dbReference type="EMBL" id="BNJF01000001">
    <property type="protein sequence ID" value="GHO42885.1"/>
    <property type="molecule type" value="Genomic_DNA"/>
</dbReference>
<dbReference type="InterPro" id="IPR051011">
    <property type="entry name" value="Metal_resp_trans_reg"/>
</dbReference>
<dbReference type="PANTHER" id="PTHR43132">
    <property type="entry name" value="ARSENICAL RESISTANCE OPERON REPRESSOR ARSR-RELATED"/>
    <property type="match status" value="1"/>
</dbReference>
<keyword evidence="2" id="KW-0238">DNA-binding</keyword>
<feature type="domain" description="HTH arsR-type" evidence="4">
    <location>
        <begin position="42"/>
        <end position="136"/>
    </location>
</feature>
<keyword evidence="1" id="KW-0805">Transcription regulation</keyword>
<organism evidence="5 6">
    <name type="scientific">Ktedonospora formicarum</name>
    <dbReference type="NCBI Taxonomy" id="2778364"/>
    <lineage>
        <taxon>Bacteria</taxon>
        <taxon>Bacillati</taxon>
        <taxon>Chloroflexota</taxon>
        <taxon>Ktedonobacteria</taxon>
        <taxon>Ktedonobacterales</taxon>
        <taxon>Ktedonobacteraceae</taxon>
        <taxon>Ktedonospora</taxon>
    </lineage>
</organism>
<dbReference type="PRINTS" id="PR00778">
    <property type="entry name" value="HTHARSR"/>
</dbReference>
<dbReference type="InterPro" id="IPR036390">
    <property type="entry name" value="WH_DNA-bd_sf"/>
</dbReference>
<dbReference type="Pfam" id="PF01022">
    <property type="entry name" value="HTH_5"/>
    <property type="match status" value="1"/>
</dbReference>
<reference evidence="5" key="1">
    <citation type="submission" date="2020-10" db="EMBL/GenBank/DDBJ databases">
        <title>Taxonomic study of unclassified bacteria belonging to the class Ktedonobacteria.</title>
        <authorList>
            <person name="Yabe S."/>
            <person name="Wang C.M."/>
            <person name="Zheng Y."/>
            <person name="Sakai Y."/>
            <person name="Cavaletti L."/>
            <person name="Monciardini P."/>
            <person name="Donadio S."/>
        </authorList>
    </citation>
    <scope>NUCLEOTIDE SEQUENCE</scope>
    <source>
        <strain evidence="5">SOSP1-1</strain>
    </source>
</reference>
<evidence type="ECO:0000313" key="5">
    <source>
        <dbReference type="EMBL" id="GHO42885.1"/>
    </source>
</evidence>
<dbReference type="Proteomes" id="UP000612362">
    <property type="component" value="Unassembled WGS sequence"/>
</dbReference>
<dbReference type="PANTHER" id="PTHR43132:SF6">
    <property type="entry name" value="HTH-TYPE TRANSCRIPTIONAL REPRESSOR CZRA"/>
    <property type="match status" value="1"/>
</dbReference>
<protein>
    <submittedName>
        <fullName evidence="5">Transcriptional regulator</fullName>
    </submittedName>
</protein>
<dbReference type="CDD" id="cd00090">
    <property type="entry name" value="HTH_ARSR"/>
    <property type="match status" value="1"/>
</dbReference>
<evidence type="ECO:0000256" key="1">
    <source>
        <dbReference type="ARBA" id="ARBA00023015"/>
    </source>
</evidence>
<evidence type="ECO:0000256" key="3">
    <source>
        <dbReference type="ARBA" id="ARBA00023163"/>
    </source>
</evidence>
<dbReference type="RefSeq" id="WP_220192383.1">
    <property type="nucleotide sequence ID" value="NZ_BNJF01000001.1"/>
</dbReference>
<proteinExistence type="predicted"/>
<dbReference type="GO" id="GO:0003677">
    <property type="term" value="F:DNA binding"/>
    <property type="evidence" value="ECO:0007669"/>
    <property type="project" value="UniProtKB-KW"/>
</dbReference>
<dbReference type="NCBIfam" id="NF033788">
    <property type="entry name" value="HTH_metalloreg"/>
    <property type="match status" value="1"/>
</dbReference>
<dbReference type="InterPro" id="IPR011991">
    <property type="entry name" value="ArsR-like_HTH"/>
</dbReference>
<keyword evidence="3" id="KW-0804">Transcription</keyword>
<accession>A0A8J3HXH9</accession>
<comment type="caution">
    <text evidence="5">The sequence shown here is derived from an EMBL/GenBank/DDBJ whole genome shotgun (WGS) entry which is preliminary data.</text>
</comment>
<dbReference type="PROSITE" id="PS50987">
    <property type="entry name" value="HTH_ARSR_2"/>
    <property type="match status" value="1"/>
</dbReference>